<feature type="non-terminal residue" evidence="1">
    <location>
        <position position="145"/>
    </location>
</feature>
<gene>
    <name evidence="1" type="ORF">METZ01_LOCUS128627</name>
</gene>
<proteinExistence type="predicted"/>
<reference evidence="1" key="1">
    <citation type="submission" date="2018-05" db="EMBL/GenBank/DDBJ databases">
        <authorList>
            <person name="Lanie J.A."/>
            <person name="Ng W.-L."/>
            <person name="Kazmierczak K.M."/>
            <person name="Andrzejewski T.M."/>
            <person name="Davidsen T.M."/>
            <person name="Wayne K.J."/>
            <person name="Tettelin H."/>
            <person name="Glass J.I."/>
            <person name="Rusch D."/>
            <person name="Podicherti R."/>
            <person name="Tsui H.-C.T."/>
            <person name="Winkler M.E."/>
        </authorList>
    </citation>
    <scope>NUCLEOTIDE SEQUENCE</scope>
</reference>
<organism evidence="1">
    <name type="scientific">marine metagenome</name>
    <dbReference type="NCBI Taxonomy" id="408172"/>
    <lineage>
        <taxon>unclassified sequences</taxon>
        <taxon>metagenomes</taxon>
        <taxon>ecological metagenomes</taxon>
    </lineage>
</organism>
<accession>A0A381YGW5</accession>
<name>A0A381YGW5_9ZZZZ</name>
<dbReference type="Gene3D" id="1.10.287.470">
    <property type="entry name" value="Helix hairpin bin"/>
    <property type="match status" value="1"/>
</dbReference>
<dbReference type="Gene3D" id="2.40.50.100">
    <property type="match status" value="1"/>
</dbReference>
<dbReference type="AlphaFoldDB" id="A0A381YGW5"/>
<sequence length="145" mass="15755">MSWAYVAEIDQVVRAEAVVEPVGKVQQVQSLYPGSVATMDITVGDVAQEGEVLITLDTQEAQSSYDTAKQKIVLLEKERAIYAKLVAAKIEPEIRLVQIDQRILEASDQMQRSELQLKFSSLVSPIEGILTAVNLSGVGAVIRAG</sequence>
<dbReference type="SUPFAM" id="SSF111369">
    <property type="entry name" value="HlyD-like secretion proteins"/>
    <property type="match status" value="1"/>
</dbReference>
<evidence type="ECO:0008006" key="2">
    <source>
        <dbReference type="Google" id="ProtNLM"/>
    </source>
</evidence>
<dbReference type="EMBL" id="UINC01018113">
    <property type="protein sequence ID" value="SVA75773.1"/>
    <property type="molecule type" value="Genomic_DNA"/>
</dbReference>
<protein>
    <recommendedName>
        <fullName evidence="2">Membrane fusion protein biotin-lipoyl like domain-containing protein</fullName>
    </recommendedName>
</protein>
<evidence type="ECO:0000313" key="1">
    <source>
        <dbReference type="EMBL" id="SVA75773.1"/>
    </source>
</evidence>